<sequence length="364" mass="38238">MDLQLDDQQKLLQQSLARFLEKRLPFDVRQRQRSASDFLEFWRALDSELGVGAAGIGEDLGGFGGGREAEMIVATALGSALAVTPYVASNVLSSTLLSAVGQNELAGAIGSGNAIVTTAVEEAQTRGDVALIEARAEPVEKGWRLTGKKLAVDFASVADVVLVPARLADGNLALFASTPAELGAALKPYHLVDGTPAADILLDGLVLPGSACLAKGEAVLAALSLAVDAAIAAYCGEAAGIASVMVEDTVAYTKERQQFGVAIASFQALQHRMVDMWAKAREIEAASLLATLKSDRPDAVSAAKATVSDGLRLIGQEAVQLHGAMGLTEELRVGHYFKRATVLEHRLGSAADHVERYRALRSHA</sequence>
<evidence type="ECO:0000256" key="3">
    <source>
        <dbReference type="ARBA" id="ARBA00022630"/>
    </source>
</evidence>
<dbReference type="Gene3D" id="1.10.540.10">
    <property type="entry name" value="Acyl-CoA dehydrogenase/oxidase, N-terminal domain"/>
    <property type="match status" value="1"/>
</dbReference>
<dbReference type="InterPro" id="IPR037069">
    <property type="entry name" value="AcylCoA_DH/ox_N_sf"/>
</dbReference>
<proteinExistence type="inferred from homology"/>
<name>A0A7S8F5F0_9SPHN</name>
<evidence type="ECO:0000256" key="2">
    <source>
        <dbReference type="ARBA" id="ARBA00009347"/>
    </source>
</evidence>
<dbReference type="InterPro" id="IPR046373">
    <property type="entry name" value="Acyl-CoA_Oxase/DH_mid-dom_sf"/>
</dbReference>
<evidence type="ECO:0000259" key="7">
    <source>
        <dbReference type="Pfam" id="PF02771"/>
    </source>
</evidence>
<evidence type="ECO:0000256" key="4">
    <source>
        <dbReference type="ARBA" id="ARBA00022827"/>
    </source>
</evidence>
<dbReference type="InterPro" id="IPR036250">
    <property type="entry name" value="AcylCo_DH-like_C"/>
</dbReference>
<keyword evidence="4" id="KW-0274">FAD</keyword>
<dbReference type="InterPro" id="IPR009075">
    <property type="entry name" value="AcylCo_DH/oxidase_C"/>
</dbReference>
<dbReference type="GO" id="GO:0050660">
    <property type="term" value="F:flavin adenine dinucleotide binding"/>
    <property type="evidence" value="ECO:0007669"/>
    <property type="project" value="InterPro"/>
</dbReference>
<protein>
    <submittedName>
        <fullName evidence="8">Acyl-CoA dehydrogenase family protein</fullName>
    </submittedName>
</protein>
<dbReference type="SUPFAM" id="SSF47203">
    <property type="entry name" value="Acyl-CoA dehydrogenase C-terminal domain-like"/>
    <property type="match status" value="1"/>
</dbReference>
<dbReference type="CDD" id="cd00567">
    <property type="entry name" value="ACAD"/>
    <property type="match status" value="1"/>
</dbReference>
<dbReference type="Proteomes" id="UP000594459">
    <property type="component" value="Chromosome"/>
</dbReference>
<dbReference type="AlphaFoldDB" id="A0A7S8F5F0"/>
<dbReference type="InterPro" id="IPR009100">
    <property type="entry name" value="AcylCoA_DH/oxidase_NM_dom_sf"/>
</dbReference>
<dbReference type="Gene3D" id="1.20.140.10">
    <property type="entry name" value="Butyryl-CoA Dehydrogenase, subunit A, domain 3"/>
    <property type="match status" value="1"/>
</dbReference>
<evidence type="ECO:0000259" key="6">
    <source>
        <dbReference type="Pfam" id="PF00441"/>
    </source>
</evidence>
<evidence type="ECO:0000313" key="9">
    <source>
        <dbReference type="Proteomes" id="UP000594459"/>
    </source>
</evidence>
<evidence type="ECO:0000256" key="5">
    <source>
        <dbReference type="ARBA" id="ARBA00023002"/>
    </source>
</evidence>
<reference evidence="8 9" key="1">
    <citation type="submission" date="2020-11" db="EMBL/GenBank/DDBJ databases">
        <title>The genome sequence of Erythrobacter sp. 6D36.</title>
        <authorList>
            <person name="Liu Y."/>
        </authorList>
    </citation>
    <scope>NUCLEOTIDE SEQUENCE [LARGE SCALE GENOMIC DNA]</scope>
    <source>
        <strain evidence="8 9">6D36</strain>
    </source>
</reference>
<feature type="domain" description="Acyl-CoA dehydrogenase/oxidase C-terminal" evidence="6">
    <location>
        <begin position="234"/>
        <end position="348"/>
    </location>
</feature>
<evidence type="ECO:0000256" key="1">
    <source>
        <dbReference type="ARBA" id="ARBA00001974"/>
    </source>
</evidence>
<accession>A0A7S8F5F0</accession>
<dbReference type="Pfam" id="PF02771">
    <property type="entry name" value="Acyl-CoA_dh_N"/>
    <property type="match status" value="1"/>
</dbReference>
<dbReference type="KEGG" id="qso:IRL76_02305"/>
<keyword evidence="5" id="KW-0560">Oxidoreductase</keyword>
<dbReference type="Pfam" id="PF00441">
    <property type="entry name" value="Acyl-CoA_dh_1"/>
    <property type="match status" value="1"/>
</dbReference>
<dbReference type="RefSeq" id="WP_200982785.1">
    <property type="nucleotide sequence ID" value="NZ_CP064654.1"/>
</dbReference>
<gene>
    <name evidence="8" type="ORF">IRL76_02305</name>
</gene>
<dbReference type="EMBL" id="CP064654">
    <property type="protein sequence ID" value="QPC99430.1"/>
    <property type="molecule type" value="Genomic_DNA"/>
</dbReference>
<dbReference type="InterPro" id="IPR013786">
    <property type="entry name" value="AcylCoA_DH/ox_N"/>
</dbReference>
<evidence type="ECO:0000313" key="8">
    <source>
        <dbReference type="EMBL" id="QPC99430.1"/>
    </source>
</evidence>
<comment type="similarity">
    <text evidence="2">Belongs to the acyl-CoA dehydrogenase family.</text>
</comment>
<dbReference type="PANTHER" id="PTHR43884">
    <property type="entry name" value="ACYL-COA DEHYDROGENASE"/>
    <property type="match status" value="1"/>
</dbReference>
<comment type="cofactor">
    <cofactor evidence="1">
        <name>FAD</name>
        <dbReference type="ChEBI" id="CHEBI:57692"/>
    </cofactor>
</comment>
<dbReference type="Gene3D" id="2.40.110.10">
    <property type="entry name" value="Butyryl-CoA Dehydrogenase, subunit A, domain 2"/>
    <property type="match status" value="1"/>
</dbReference>
<keyword evidence="3" id="KW-0285">Flavoprotein</keyword>
<dbReference type="GO" id="GO:0003995">
    <property type="term" value="F:acyl-CoA dehydrogenase activity"/>
    <property type="evidence" value="ECO:0007669"/>
    <property type="project" value="TreeGrafter"/>
</dbReference>
<feature type="domain" description="Acyl-CoA dehydrogenase/oxidase N-terminal" evidence="7">
    <location>
        <begin position="7"/>
        <end position="104"/>
    </location>
</feature>
<organism evidence="8 9">
    <name type="scientific">Qipengyuania soli</name>
    <dbReference type="NCBI Taxonomy" id="2782568"/>
    <lineage>
        <taxon>Bacteria</taxon>
        <taxon>Pseudomonadati</taxon>
        <taxon>Pseudomonadota</taxon>
        <taxon>Alphaproteobacteria</taxon>
        <taxon>Sphingomonadales</taxon>
        <taxon>Erythrobacteraceae</taxon>
        <taxon>Qipengyuania</taxon>
    </lineage>
</organism>
<keyword evidence="9" id="KW-1185">Reference proteome</keyword>
<dbReference type="PANTHER" id="PTHR43884:SF20">
    <property type="entry name" value="ACYL-COA DEHYDROGENASE FADE28"/>
    <property type="match status" value="1"/>
</dbReference>
<dbReference type="SUPFAM" id="SSF56645">
    <property type="entry name" value="Acyl-CoA dehydrogenase NM domain-like"/>
    <property type="match status" value="1"/>
</dbReference>